<dbReference type="EMBL" id="CP010525">
    <property type="protein sequence ID" value="AJO22092.1"/>
    <property type="molecule type" value="Genomic_DNA"/>
</dbReference>
<sequence>MIFLFPGNNIPLSFFQAAKPSYFPVEKGMAAVSKPDQKKFL</sequence>
<dbReference type="AlphaFoldDB" id="A0A0C5CL37"/>
<organism evidence="2 4">
    <name type="scientific">Heyndrickxia coagulans</name>
    <name type="common">Weizmannia coagulans</name>
    <dbReference type="NCBI Taxonomy" id="1398"/>
    <lineage>
        <taxon>Bacteria</taxon>
        <taxon>Bacillati</taxon>
        <taxon>Bacillota</taxon>
        <taxon>Bacilli</taxon>
        <taxon>Bacillales</taxon>
        <taxon>Bacillaceae</taxon>
        <taxon>Heyndrickxia</taxon>
    </lineage>
</organism>
<name>A0A0C5CL37_HEYCO</name>
<gene>
    <name evidence="2" type="ORF">HMPREF3213_03822</name>
    <name evidence="1" type="ORF">SB48_HM08orf02025</name>
</gene>
<dbReference type="Proteomes" id="UP000070376">
    <property type="component" value="Unassembled WGS sequence"/>
</dbReference>
<evidence type="ECO:0000313" key="1">
    <source>
        <dbReference type="EMBL" id="AJO22092.1"/>
    </source>
</evidence>
<reference evidence="2" key="4">
    <citation type="submission" date="2016-01" db="EMBL/GenBank/DDBJ databases">
        <authorList>
            <person name="Oliw E.H."/>
        </authorList>
    </citation>
    <scope>NUCLEOTIDE SEQUENCE [LARGE SCALE GENOMIC DNA]</scope>
    <source>
        <strain evidence="2">GED7749B</strain>
    </source>
</reference>
<dbReference type="Proteomes" id="UP000032024">
    <property type="component" value="Chromosome"/>
</dbReference>
<dbReference type="EMBL" id="LRPN01000204">
    <property type="protein sequence ID" value="KWZ76451.1"/>
    <property type="molecule type" value="Genomic_DNA"/>
</dbReference>
<reference evidence="1" key="1">
    <citation type="submission" date="2015-01" db="EMBL/GenBank/DDBJ databases">
        <title>Comparative genome analysis of Bacillus coagulans HM-08, Clostridium butyricum HM-68, Bacillus subtilis HM-66 and Bacillus licheniformis BL-09.</title>
        <authorList>
            <person name="Zhang H."/>
        </authorList>
    </citation>
    <scope>NUCLEOTIDE SEQUENCE [LARGE SCALE GENOMIC DNA]</scope>
    <source>
        <strain evidence="1">HM-08</strain>
    </source>
</reference>
<reference evidence="3" key="2">
    <citation type="submission" date="2015-01" db="EMBL/GenBank/DDBJ databases">
        <title>Comparative genome analysis of Bacillus coagulans HM-08, Clostridium butyricum HM-68, Bacillus subtilis HM-66 and Bacillus paralicheniformis BL-09.</title>
        <authorList>
            <person name="Zhang H."/>
        </authorList>
    </citation>
    <scope>NUCLEOTIDE SEQUENCE [LARGE SCALE GENOMIC DNA]</scope>
    <source>
        <strain evidence="3">HM-08</strain>
    </source>
</reference>
<accession>A0A0C5CL37</accession>
<keyword evidence="3" id="KW-1185">Reference proteome</keyword>
<evidence type="ECO:0000313" key="3">
    <source>
        <dbReference type="Proteomes" id="UP000032024"/>
    </source>
</evidence>
<protein>
    <submittedName>
        <fullName evidence="2">Uncharacterized protein</fullName>
    </submittedName>
</protein>
<evidence type="ECO:0000313" key="4">
    <source>
        <dbReference type="Proteomes" id="UP000070376"/>
    </source>
</evidence>
<proteinExistence type="predicted"/>
<evidence type="ECO:0000313" key="2">
    <source>
        <dbReference type="EMBL" id="KWZ76451.1"/>
    </source>
</evidence>
<reference evidence="4" key="3">
    <citation type="submission" date="2016-01" db="EMBL/GenBank/DDBJ databases">
        <authorList>
            <person name="Mitreva M."/>
            <person name="Pepin K.H."/>
            <person name="Mihindukulasuriya K.A."/>
            <person name="Fulton R."/>
            <person name="Fronick C."/>
            <person name="O'Laughlin M."/>
            <person name="Miner T."/>
            <person name="Herter B."/>
            <person name="Rosa B.A."/>
            <person name="Cordes M."/>
            <person name="Tomlinson C."/>
            <person name="Wollam A."/>
            <person name="Palsikar V.B."/>
            <person name="Mardis E.R."/>
            <person name="Wilson R.K."/>
        </authorList>
    </citation>
    <scope>NUCLEOTIDE SEQUENCE [LARGE SCALE GENOMIC DNA]</scope>
    <source>
        <strain evidence="4">GED7749B</strain>
    </source>
</reference>